<reference evidence="1 2" key="1">
    <citation type="submission" date="2024-09" db="EMBL/GenBank/DDBJ databases">
        <authorList>
            <person name="Sun Q."/>
            <person name="Mori K."/>
        </authorList>
    </citation>
    <scope>NUCLEOTIDE SEQUENCE [LARGE SCALE GENOMIC DNA]</scope>
    <source>
        <strain evidence="1 2">TBRC 1851</strain>
    </source>
</reference>
<evidence type="ECO:0008006" key="3">
    <source>
        <dbReference type="Google" id="ProtNLM"/>
    </source>
</evidence>
<evidence type="ECO:0000313" key="1">
    <source>
        <dbReference type="EMBL" id="MFC0861859.1"/>
    </source>
</evidence>
<dbReference type="RefSeq" id="WP_394300076.1">
    <property type="nucleotide sequence ID" value="NZ_JBHMQT010000006.1"/>
</dbReference>
<dbReference type="EMBL" id="JBHMQT010000006">
    <property type="protein sequence ID" value="MFC0861859.1"/>
    <property type="molecule type" value="Genomic_DNA"/>
</dbReference>
<proteinExistence type="predicted"/>
<sequence length="119" mass="13239">MGIAEVAADVEAHGTVCYTLGTLKRAFLADHPELDQKKNSKLLMSRIREALEARNILVVPEQLDSLEEARTVFVIFRTSPLGWVLHRLNREPDAAAATLLASLEYNQEKIIAGAESRVR</sequence>
<comment type="caution">
    <text evidence="1">The sequence shown here is derived from an EMBL/GenBank/DDBJ whole genome shotgun (WGS) entry which is preliminary data.</text>
</comment>
<gene>
    <name evidence="1" type="ORF">ACFHYQ_06080</name>
</gene>
<dbReference type="Proteomes" id="UP001589870">
    <property type="component" value="Unassembled WGS sequence"/>
</dbReference>
<evidence type="ECO:0000313" key="2">
    <source>
        <dbReference type="Proteomes" id="UP001589870"/>
    </source>
</evidence>
<name>A0ABV6U072_9ACTN</name>
<protein>
    <recommendedName>
        <fullName evidence="3">TetR family transcriptional regulator</fullName>
    </recommendedName>
</protein>
<accession>A0ABV6U072</accession>
<keyword evidence="2" id="KW-1185">Reference proteome</keyword>
<organism evidence="1 2">
    <name type="scientific">Sphaerimonospora cavernae</name>
    <dbReference type="NCBI Taxonomy" id="1740611"/>
    <lineage>
        <taxon>Bacteria</taxon>
        <taxon>Bacillati</taxon>
        <taxon>Actinomycetota</taxon>
        <taxon>Actinomycetes</taxon>
        <taxon>Streptosporangiales</taxon>
        <taxon>Streptosporangiaceae</taxon>
        <taxon>Sphaerimonospora</taxon>
    </lineage>
</organism>